<gene>
    <name evidence="1" type="ORF">RHD99_11495</name>
</gene>
<sequence>MRKLILLAPLVVFLTGCPGRDGLKMSEHRQVSVDGDRVCFTVDKQDVLSRYQLATNGQDYKVLLSANPVRLSYPDTCFTTHLEAGVTYGVSYALNGKNYFYTFIIDREGNVLDLGK</sequence>
<dbReference type="PROSITE" id="PS51257">
    <property type="entry name" value="PROKAR_LIPOPROTEIN"/>
    <property type="match status" value="1"/>
</dbReference>
<organism evidence="1 2">
    <name type="scientific">Buttiauxella selenatireducens</name>
    <dbReference type="NCBI Taxonomy" id="3073902"/>
    <lineage>
        <taxon>Bacteria</taxon>
        <taxon>Pseudomonadati</taxon>
        <taxon>Pseudomonadota</taxon>
        <taxon>Gammaproteobacteria</taxon>
        <taxon>Enterobacterales</taxon>
        <taxon>Enterobacteriaceae</taxon>
        <taxon>Buttiauxella</taxon>
    </lineage>
</organism>
<reference evidence="1 2" key="1">
    <citation type="submission" date="2023-09" db="EMBL/GenBank/DDBJ databases">
        <title>Buttiauxella selenatireducens sp. nov., isolated from the rhizosphere of Cardamine hupingshanesis.</title>
        <authorList>
            <person name="Zhang S."/>
            <person name="Xu Z."/>
            <person name="Wang H."/>
            <person name="Guo Y."/>
        </authorList>
    </citation>
    <scope>NUCLEOTIDE SEQUENCE [LARGE SCALE GENOMIC DNA]</scope>
    <source>
        <strain evidence="1 2">R73</strain>
    </source>
</reference>
<proteinExistence type="predicted"/>
<dbReference type="InterPro" id="IPR054657">
    <property type="entry name" value="T6SS_periplasmic_put"/>
</dbReference>
<dbReference type="NCBIfam" id="NF045617">
    <property type="entry name" value="mostly_LP"/>
    <property type="match status" value="1"/>
</dbReference>
<dbReference type="RefSeq" id="WP_309878913.1">
    <property type="nucleotide sequence ID" value="NZ_CP133838.1"/>
</dbReference>
<protein>
    <recommendedName>
        <fullName evidence="3">Lipoprotein</fullName>
    </recommendedName>
</protein>
<keyword evidence="2" id="KW-1185">Reference proteome</keyword>
<evidence type="ECO:0000313" key="2">
    <source>
        <dbReference type="Proteomes" id="UP001246690"/>
    </source>
</evidence>
<name>A0ABY9SG72_9ENTR</name>
<dbReference type="EMBL" id="CP133838">
    <property type="protein sequence ID" value="WMY76504.1"/>
    <property type="molecule type" value="Genomic_DNA"/>
</dbReference>
<evidence type="ECO:0008006" key="3">
    <source>
        <dbReference type="Google" id="ProtNLM"/>
    </source>
</evidence>
<dbReference type="Proteomes" id="UP001246690">
    <property type="component" value="Chromosome"/>
</dbReference>
<evidence type="ECO:0000313" key="1">
    <source>
        <dbReference type="EMBL" id="WMY76504.1"/>
    </source>
</evidence>
<accession>A0ABY9SG72</accession>